<gene>
    <name evidence="2" type="ORF">BpHYR1_024601</name>
</gene>
<dbReference type="EMBL" id="REGN01000910">
    <property type="protein sequence ID" value="RNA38159.1"/>
    <property type="molecule type" value="Genomic_DNA"/>
</dbReference>
<feature type="region of interest" description="Disordered" evidence="1">
    <location>
        <begin position="114"/>
        <end position="135"/>
    </location>
</feature>
<evidence type="ECO:0000313" key="3">
    <source>
        <dbReference type="Proteomes" id="UP000276133"/>
    </source>
</evidence>
<feature type="compositionally biased region" description="Low complexity" evidence="1">
    <location>
        <begin position="343"/>
        <end position="356"/>
    </location>
</feature>
<feature type="compositionally biased region" description="Polar residues" evidence="1">
    <location>
        <begin position="467"/>
        <end position="487"/>
    </location>
</feature>
<dbReference type="OrthoDB" id="10010812at2759"/>
<keyword evidence="3" id="KW-1185">Reference proteome</keyword>
<accession>A0A3M7SR15</accession>
<feature type="region of interest" description="Disordered" evidence="1">
    <location>
        <begin position="311"/>
        <end position="405"/>
    </location>
</feature>
<dbReference type="Proteomes" id="UP000276133">
    <property type="component" value="Unassembled WGS sequence"/>
</dbReference>
<name>A0A3M7SR15_BRAPC</name>
<feature type="region of interest" description="Disordered" evidence="1">
    <location>
        <begin position="434"/>
        <end position="513"/>
    </location>
</feature>
<evidence type="ECO:0000256" key="1">
    <source>
        <dbReference type="SAM" id="MobiDB-lite"/>
    </source>
</evidence>
<sequence>MYNFDPGYLEINKMSTNIIFTVPGRTTNYMPIDVNAPKEVILEKYARESYSTENTWPYDSPSAGYYDVTNSDTKLILLNKKITWSHLRGKTKAKREPFVKDEFYDWVEKEIEMKAQSEKNSNSSRDQSASRRTIDPSRHFSAIGCTFKPEFKEESKNTFKSKSLSKSAYSWTRGRSGAGETRKNKDLNDQEKEQLIKYFYEMSTQRVGLQDKTHVKKPPYEFLSSYNINHPELKKGQKLFLSNLCDVYSVSPLKKSKKTQYISLLERQKEIDKWSRDKFRMHDGENFSMYREYIRSQRPVPNFVNCGYLHPKQTKSDFQPPKNKRTFLTANGSSNRQTSDNISSKSTESYSSESSSLNPENEKDQNGKILSDLSNTDYENSSLFSESTVSSYPSKSEKESEISRSLSQISHMSDGFNSISSSSVDTKSVAKLSLKAESSSEKQFNDADQNEAELEKSFHSSSSLESPATNRSEFMNSSKAPSSQNKTPSKVSSSAPKKPKPIQIVRKSEDEEE</sequence>
<dbReference type="AlphaFoldDB" id="A0A3M7SR15"/>
<protein>
    <submittedName>
        <fullName evidence="2">Uncharacterized protein</fullName>
    </submittedName>
</protein>
<feature type="compositionally biased region" description="Polar residues" evidence="1">
    <location>
        <begin position="372"/>
        <end position="389"/>
    </location>
</feature>
<proteinExistence type="predicted"/>
<comment type="caution">
    <text evidence="2">The sequence shown here is derived from an EMBL/GenBank/DDBJ whole genome shotgun (WGS) entry which is preliminary data.</text>
</comment>
<organism evidence="2 3">
    <name type="scientific">Brachionus plicatilis</name>
    <name type="common">Marine rotifer</name>
    <name type="synonym">Brachionus muelleri</name>
    <dbReference type="NCBI Taxonomy" id="10195"/>
    <lineage>
        <taxon>Eukaryota</taxon>
        <taxon>Metazoa</taxon>
        <taxon>Spiralia</taxon>
        <taxon>Gnathifera</taxon>
        <taxon>Rotifera</taxon>
        <taxon>Eurotatoria</taxon>
        <taxon>Monogononta</taxon>
        <taxon>Pseudotrocha</taxon>
        <taxon>Ploima</taxon>
        <taxon>Brachionidae</taxon>
        <taxon>Brachionus</taxon>
    </lineage>
</organism>
<feature type="compositionally biased region" description="Polar residues" evidence="1">
    <location>
        <begin position="118"/>
        <end position="127"/>
    </location>
</feature>
<evidence type="ECO:0000313" key="2">
    <source>
        <dbReference type="EMBL" id="RNA38159.1"/>
    </source>
</evidence>
<feature type="compositionally biased region" description="Polar residues" evidence="1">
    <location>
        <begin position="326"/>
        <end position="342"/>
    </location>
</feature>
<reference evidence="2 3" key="1">
    <citation type="journal article" date="2018" name="Sci. Rep.">
        <title>Genomic signatures of local adaptation to the degree of environmental predictability in rotifers.</title>
        <authorList>
            <person name="Franch-Gras L."/>
            <person name="Hahn C."/>
            <person name="Garcia-Roger E.M."/>
            <person name="Carmona M.J."/>
            <person name="Serra M."/>
            <person name="Gomez A."/>
        </authorList>
    </citation>
    <scope>NUCLEOTIDE SEQUENCE [LARGE SCALE GENOMIC DNA]</scope>
    <source>
        <strain evidence="2">HYR1</strain>
    </source>
</reference>